<organism evidence="2 3">
    <name type="scientific">Bos mutus</name>
    <name type="common">wild yak</name>
    <dbReference type="NCBI Taxonomy" id="72004"/>
    <lineage>
        <taxon>Eukaryota</taxon>
        <taxon>Metazoa</taxon>
        <taxon>Chordata</taxon>
        <taxon>Craniata</taxon>
        <taxon>Vertebrata</taxon>
        <taxon>Euteleostomi</taxon>
        <taxon>Mammalia</taxon>
        <taxon>Eutheria</taxon>
        <taxon>Laurasiatheria</taxon>
        <taxon>Artiodactyla</taxon>
        <taxon>Ruminantia</taxon>
        <taxon>Pecora</taxon>
        <taxon>Bovidae</taxon>
        <taxon>Bovinae</taxon>
        <taxon>Bos</taxon>
    </lineage>
</organism>
<name>A0A6B0RVI6_9CETA</name>
<evidence type="ECO:0000256" key="1">
    <source>
        <dbReference type="SAM" id="MobiDB-lite"/>
    </source>
</evidence>
<feature type="compositionally biased region" description="Basic and acidic residues" evidence="1">
    <location>
        <begin position="1"/>
        <end position="10"/>
    </location>
</feature>
<reference evidence="2" key="1">
    <citation type="submission" date="2019-10" db="EMBL/GenBank/DDBJ databases">
        <title>The sequence and de novo assembly of the wild yak genome.</title>
        <authorList>
            <person name="Liu Y."/>
        </authorList>
    </citation>
    <scope>NUCLEOTIDE SEQUENCE [LARGE SCALE GENOMIC DNA]</scope>
    <source>
        <strain evidence="2">WY2019</strain>
    </source>
</reference>
<evidence type="ECO:0000313" key="2">
    <source>
        <dbReference type="EMBL" id="MXQ91273.1"/>
    </source>
</evidence>
<dbReference type="AlphaFoldDB" id="A0A6B0RVI6"/>
<gene>
    <name evidence="2" type="ORF">E5288_WYG009546</name>
</gene>
<accession>A0A6B0RVI6</accession>
<dbReference type="Proteomes" id="UP000322234">
    <property type="component" value="Unassembled WGS sequence"/>
</dbReference>
<evidence type="ECO:0000313" key="3">
    <source>
        <dbReference type="Proteomes" id="UP000322234"/>
    </source>
</evidence>
<dbReference type="EMBL" id="VBQZ03000069">
    <property type="protein sequence ID" value="MXQ91273.1"/>
    <property type="molecule type" value="Genomic_DNA"/>
</dbReference>
<protein>
    <submittedName>
        <fullName evidence="2">Uncharacterized protein</fullName>
    </submittedName>
</protein>
<sequence length="129" mass="14536">MAKETGEVKRHAGARGPTQPERHRPWKPNVATHQILASHVASLLSYFALQPQTSSEHPLCPKVSVRNMLPMTSEENDVNNNKGVMPKLTATQQQQRSQKHDGFGFVCLFNLHPLHVEHRTCDSLRDLLP</sequence>
<proteinExistence type="predicted"/>
<comment type="caution">
    <text evidence="2">The sequence shown here is derived from an EMBL/GenBank/DDBJ whole genome shotgun (WGS) entry which is preliminary data.</text>
</comment>
<keyword evidence="3" id="KW-1185">Reference proteome</keyword>
<feature type="region of interest" description="Disordered" evidence="1">
    <location>
        <begin position="1"/>
        <end position="28"/>
    </location>
</feature>